<dbReference type="PANTHER" id="PTHR46651">
    <property type="entry name" value="POLYADENYLATE-BINDING PROTEIN-INTERACTING PROTEIN 7"/>
    <property type="match status" value="1"/>
</dbReference>
<dbReference type="GO" id="GO:0006032">
    <property type="term" value="P:chitin catabolic process"/>
    <property type="evidence" value="ECO:0007669"/>
    <property type="project" value="UniProtKB-KW"/>
</dbReference>
<evidence type="ECO:0000313" key="15">
    <source>
        <dbReference type="EMBL" id="CDZ97380.1"/>
    </source>
</evidence>
<dbReference type="InterPro" id="IPR001223">
    <property type="entry name" value="Glyco_hydro18_cat"/>
</dbReference>
<feature type="region of interest" description="Disordered" evidence="12">
    <location>
        <begin position="660"/>
        <end position="682"/>
    </location>
</feature>
<dbReference type="SUPFAM" id="SSF90229">
    <property type="entry name" value="CCCH zinc finger"/>
    <property type="match status" value="1"/>
</dbReference>
<evidence type="ECO:0000256" key="7">
    <source>
        <dbReference type="ARBA" id="ARBA00023277"/>
    </source>
</evidence>
<evidence type="ECO:0000256" key="12">
    <source>
        <dbReference type="SAM" id="MobiDB-lite"/>
    </source>
</evidence>
<sequence length="1385" mass="145426">MPDPFPHTNHFLSSLFRQYAKPGNPSSPTFSASTDRRPSEVEAATFTGPSSFRSESNLHPDILPGETARVEFREKVLGLLKEDDEDGLKDVLKKQLGIHNDTTLDQHILTLMHTLRDDNNNVPFFPSALTPRRNSSRSIAPTLAKTIPRRPFTAISSTSSPSALTSALPTSNSFTEPTLLGSSPSKPSFVRSGSLSSSSPSTLLASLPSETLSPLSSPRPLSAKAIEFKPSPRLPVAIPFASVANAASVDWSVGASARSSSPYVLSRSSSNLAIAAPILSVSPSRPSPFAIPSSIGHPRIDDEEDEEEDQDDFSPFGTSLPRGATPFYSGQDTLAYAPTGEADGPSWQDSSSSSYSSSFDPTFDPDNDFDAVLQEEELDSTLQMTPLDVLGSIFTSLTPHELEVALHKYGYDLELTIRGLLGSTAAPGQINDSSTTYVSTLPSASLSAANAPKPFVPKEGYVVAGGRNGGIPVVPPSNALNSNGSGLSKSPGVANNNSFGGRVCRYYLNGECRRADCRFSHDIERALCRFWLRGQCAKGDQCEFIHNLPSTFDATALSQAVSNINLSHSEASLRPESKSPTPPPEEDFPQLGAPTMSKKASGPAKHDASRTRFSSAVKKPAVAPVPIHDTSAATSSSGGKATLAGLSSANGINSISSNLLPVSTPTPTSRPSPRLNLRAPSLLPTLPTGSSLNQMYLSARSRAIQLGMQRNVCLAKAAEAWKKKDGAGAKKFSQEGQALNELMTIESAEAAGKLVRERRRIAQEAARNRQGWSSDPLDRSRKGKECAAGLGVILGVASSTTAGAAGLTSGEREEALLDLHALHGTEAVDVLERFLIALEGESFLGLAYAIVGEQKHTGTQDAARGSSKIRLSASVKTWLAQWDLSLSLISPFLSRNSFSVDPLPTTSFGSAAHQPRRRHHHRAGLSLTARDSCEVGSFECDGSTLKQCATSGKWVTLQVCSADTVCNASNSVQANIGCVWPDQVGGNGASVSTVATTAQATATTSAAQTTSGAGTGTGTASLVASASSSSSSSTKTKTKTHWWDTTTTSTGTSTVVSAGSSSTAWAQGTTSAVSATASGTATTSGASVASSTASSSSGTSSSSASRWVVYSDYPVMSQPPSSAELGDITHFILAFWLVSEGAYDNAAAWVSMSDSDRAALKADYAANGKYLMVSAFGSTDTPTTSGYDPTQTAQKLAAFVEKYDLDGVDIDYEDFPAFTSGTAMPWLITFQQALRAALPSPYLISHAPVAPWFTSASTYADGGYRGVYSSAGSGIDFFNVQFYNQGSSEYTDCQGLLYTSSSTYPGSSLFEIANQGIPIEKLLIGKPSTSAQASNGYMSSDLMASCLSEALSTANASGGSLGGVMYWQWESRSSSDVFKSLVAAV</sequence>
<feature type="region of interest" description="Disordered" evidence="12">
    <location>
        <begin position="1082"/>
        <end position="1102"/>
    </location>
</feature>
<feature type="compositionally biased region" description="Low complexity" evidence="12">
    <location>
        <begin position="1043"/>
        <end position="1054"/>
    </location>
</feature>
<dbReference type="Pfam" id="PF00704">
    <property type="entry name" value="Glyco_hydro_18"/>
    <property type="match status" value="1"/>
</dbReference>
<evidence type="ECO:0000256" key="5">
    <source>
        <dbReference type="ARBA" id="ARBA00022833"/>
    </source>
</evidence>
<keyword evidence="9" id="KW-0624">Polysaccharide degradation</keyword>
<evidence type="ECO:0000259" key="14">
    <source>
        <dbReference type="PROSITE" id="PS51910"/>
    </source>
</evidence>
<feature type="domain" description="C3H1-type" evidence="13">
    <location>
        <begin position="522"/>
        <end position="549"/>
    </location>
</feature>
<evidence type="ECO:0000259" key="13">
    <source>
        <dbReference type="PROSITE" id="PS50103"/>
    </source>
</evidence>
<proteinExistence type="predicted"/>
<dbReference type="InterPro" id="IPR000571">
    <property type="entry name" value="Znf_CCCH"/>
</dbReference>
<evidence type="ECO:0000256" key="4">
    <source>
        <dbReference type="ARBA" id="ARBA00022801"/>
    </source>
</evidence>
<feature type="region of interest" description="Disordered" evidence="12">
    <location>
        <begin position="570"/>
        <end position="622"/>
    </location>
</feature>
<dbReference type="GO" id="GO:0000272">
    <property type="term" value="P:polysaccharide catabolic process"/>
    <property type="evidence" value="ECO:0007669"/>
    <property type="project" value="UniProtKB-KW"/>
</dbReference>
<feature type="zinc finger region" description="C3H1-type" evidence="10">
    <location>
        <begin position="498"/>
        <end position="521"/>
    </location>
</feature>
<evidence type="ECO:0000256" key="6">
    <source>
        <dbReference type="ARBA" id="ARBA00023024"/>
    </source>
</evidence>
<dbReference type="PANTHER" id="PTHR46651:SF1">
    <property type="entry name" value="SMALL MUTS RELATED FAMILY PROTEIN"/>
    <property type="match status" value="1"/>
</dbReference>
<feature type="compositionally biased region" description="Low complexity" evidence="12">
    <location>
        <begin position="156"/>
        <end position="171"/>
    </location>
</feature>
<dbReference type="Pfam" id="PF08590">
    <property type="entry name" value="DUF1771"/>
    <property type="match status" value="1"/>
</dbReference>
<evidence type="ECO:0000256" key="10">
    <source>
        <dbReference type="PROSITE-ProRule" id="PRU00723"/>
    </source>
</evidence>
<feature type="compositionally biased region" description="Polar residues" evidence="12">
    <location>
        <begin position="24"/>
        <end position="33"/>
    </location>
</feature>
<keyword evidence="8 11" id="KW-0326">Glycosidase</keyword>
<dbReference type="InterPro" id="IPR013899">
    <property type="entry name" value="DUF1771"/>
</dbReference>
<evidence type="ECO:0000256" key="9">
    <source>
        <dbReference type="ARBA" id="ARBA00023326"/>
    </source>
</evidence>
<feature type="region of interest" description="Disordered" evidence="12">
    <location>
        <begin position="17"/>
        <end position="60"/>
    </location>
</feature>
<feature type="region of interest" description="Disordered" evidence="12">
    <location>
        <begin position="150"/>
        <end position="194"/>
    </location>
</feature>
<dbReference type="Pfam" id="PF14608">
    <property type="entry name" value="zf-CCCH_2"/>
    <property type="match status" value="1"/>
</dbReference>
<keyword evidence="4 11" id="KW-0378">Hydrolase</keyword>
<dbReference type="PROSITE" id="PS51910">
    <property type="entry name" value="GH18_2"/>
    <property type="match status" value="1"/>
</dbReference>
<dbReference type="EMBL" id="LN483167">
    <property type="protein sequence ID" value="CDZ97380.1"/>
    <property type="molecule type" value="Genomic_DNA"/>
</dbReference>
<dbReference type="SUPFAM" id="SSF51445">
    <property type="entry name" value="(Trans)glycosidases"/>
    <property type="match status" value="1"/>
</dbReference>
<comment type="catalytic activity">
    <reaction evidence="1">
        <text>Random endo-hydrolysis of N-acetyl-beta-D-glucosaminide (1-&gt;4)-beta-linkages in chitin and chitodextrins.</text>
        <dbReference type="EC" id="3.2.1.14"/>
    </reaction>
</comment>
<protein>
    <submittedName>
        <fullName evidence="15">Polyadenylation factor I complex, subunit, Yth1 (CPSF subunit)</fullName>
    </submittedName>
</protein>
<feature type="compositionally biased region" description="Polar residues" evidence="12">
    <location>
        <begin position="172"/>
        <end position="186"/>
    </location>
</feature>
<feature type="region of interest" description="Disordered" evidence="12">
    <location>
        <begin position="1003"/>
        <end position="1054"/>
    </location>
</feature>
<keyword evidence="3 10" id="KW-0863">Zinc-finger</keyword>
<feature type="compositionally biased region" description="Acidic residues" evidence="12">
    <location>
        <begin position="301"/>
        <end position="312"/>
    </location>
</feature>
<dbReference type="SMART" id="SM00356">
    <property type="entry name" value="ZnF_C3H1"/>
    <property type="match status" value="2"/>
</dbReference>
<dbReference type="PROSITE" id="PS50103">
    <property type="entry name" value="ZF_C3H1"/>
    <property type="match status" value="2"/>
</dbReference>
<evidence type="ECO:0000256" key="11">
    <source>
        <dbReference type="RuleBase" id="RU000489"/>
    </source>
</evidence>
<dbReference type="InterPro" id="IPR036063">
    <property type="entry name" value="Smr_dom_sf"/>
</dbReference>
<feature type="region of interest" description="Disordered" evidence="12">
    <location>
        <begin position="287"/>
        <end position="368"/>
    </location>
</feature>
<evidence type="ECO:0000256" key="1">
    <source>
        <dbReference type="ARBA" id="ARBA00000822"/>
    </source>
</evidence>
<evidence type="ECO:0000256" key="2">
    <source>
        <dbReference type="ARBA" id="ARBA00022723"/>
    </source>
</evidence>
<keyword evidence="7" id="KW-0119">Carbohydrate metabolism</keyword>
<feature type="compositionally biased region" description="Polar residues" evidence="12">
    <location>
        <begin position="47"/>
        <end position="57"/>
    </location>
</feature>
<dbReference type="Gene3D" id="3.20.20.80">
    <property type="entry name" value="Glycosidases"/>
    <property type="match status" value="1"/>
</dbReference>
<dbReference type="PROSITE" id="PS01095">
    <property type="entry name" value="GH18_1"/>
    <property type="match status" value="1"/>
</dbReference>
<dbReference type="InterPro" id="IPR053242">
    <property type="entry name" value="PAM2-like_domain"/>
</dbReference>
<organism evidence="15">
    <name type="scientific">Phaffia rhodozyma</name>
    <name type="common">Yeast</name>
    <name type="synonym">Xanthophyllomyces dendrorhous</name>
    <dbReference type="NCBI Taxonomy" id="264483"/>
    <lineage>
        <taxon>Eukaryota</taxon>
        <taxon>Fungi</taxon>
        <taxon>Dikarya</taxon>
        <taxon>Basidiomycota</taxon>
        <taxon>Agaricomycotina</taxon>
        <taxon>Tremellomycetes</taxon>
        <taxon>Cystofilobasidiales</taxon>
        <taxon>Mrakiaceae</taxon>
        <taxon>Phaffia</taxon>
    </lineage>
</organism>
<accession>A0A0F7SG45</accession>
<name>A0A0F7SG45_PHARH</name>
<keyword evidence="2 10" id="KW-0479">Metal-binding</keyword>
<dbReference type="Gene3D" id="3.30.1370.110">
    <property type="match status" value="1"/>
</dbReference>
<dbReference type="GO" id="GO:0008843">
    <property type="term" value="F:endochitinase activity"/>
    <property type="evidence" value="ECO:0007669"/>
    <property type="project" value="UniProtKB-EC"/>
</dbReference>
<dbReference type="Pfam" id="PF00642">
    <property type="entry name" value="zf-CCCH"/>
    <property type="match status" value="1"/>
</dbReference>
<feature type="zinc finger region" description="C3H1-type" evidence="10">
    <location>
        <begin position="522"/>
        <end position="549"/>
    </location>
</feature>
<dbReference type="CDD" id="cd00598">
    <property type="entry name" value="GH18_chitinase-like"/>
    <property type="match status" value="1"/>
</dbReference>
<dbReference type="InterPro" id="IPR001579">
    <property type="entry name" value="Glyco_hydro_18_chit_AS"/>
</dbReference>
<dbReference type="InterPro" id="IPR036855">
    <property type="entry name" value="Znf_CCCH_sf"/>
</dbReference>
<dbReference type="InterPro" id="IPR017853">
    <property type="entry name" value="GH"/>
</dbReference>
<feature type="domain" description="C3H1-type" evidence="13">
    <location>
        <begin position="498"/>
        <end position="521"/>
    </location>
</feature>
<dbReference type="GO" id="GO:0008270">
    <property type="term" value="F:zinc ion binding"/>
    <property type="evidence" value="ECO:0007669"/>
    <property type="project" value="UniProtKB-KW"/>
</dbReference>
<dbReference type="Gene3D" id="4.10.1000.10">
    <property type="entry name" value="Zinc finger, CCCH-type"/>
    <property type="match status" value="1"/>
</dbReference>
<dbReference type="SMART" id="SM01162">
    <property type="entry name" value="DUF1771"/>
    <property type="match status" value="1"/>
</dbReference>
<evidence type="ECO:0000256" key="8">
    <source>
        <dbReference type="ARBA" id="ARBA00023295"/>
    </source>
</evidence>
<reference evidence="15" key="1">
    <citation type="submission" date="2014-08" db="EMBL/GenBank/DDBJ databases">
        <authorList>
            <person name="Sharma Rahul"/>
            <person name="Thines Marco"/>
        </authorList>
    </citation>
    <scope>NUCLEOTIDE SEQUENCE</scope>
</reference>
<evidence type="ECO:0000256" key="3">
    <source>
        <dbReference type="ARBA" id="ARBA00022771"/>
    </source>
</evidence>
<keyword evidence="6" id="KW-0146">Chitin degradation</keyword>
<feature type="compositionally biased region" description="Low complexity" evidence="12">
    <location>
        <begin position="1003"/>
        <end position="1035"/>
    </location>
</feature>
<feature type="domain" description="GH18" evidence="14">
    <location>
        <begin position="1105"/>
        <end position="1385"/>
    </location>
</feature>
<keyword evidence="5 10" id="KW-0862">Zinc</keyword>
<feature type="compositionally biased region" description="Low complexity" evidence="12">
    <location>
        <begin position="343"/>
        <end position="362"/>
    </location>
</feature>